<dbReference type="NCBIfam" id="NF038133">
    <property type="entry name" value="choice_anch_L"/>
    <property type="match status" value="1"/>
</dbReference>
<name>A0ABV5GHT7_9FLAO</name>
<reference evidence="1 2" key="1">
    <citation type="submission" date="2024-09" db="EMBL/GenBank/DDBJ databases">
        <authorList>
            <person name="Sun Q."/>
            <person name="Mori K."/>
        </authorList>
    </citation>
    <scope>NUCLEOTIDE SEQUENCE [LARGE SCALE GENOMIC DNA]</scope>
    <source>
        <strain evidence="1 2">CECT 7955</strain>
    </source>
</reference>
<dbReference type="EMBL" id="JBHMEY010000001">
    <property type="protein sequence ID" value="MFB9094896.1"/>
    <property type="molecule type" value="Genomic_DNA"/>
</dbReference>
<protein>
    <submittedName>
        <fullName evidence="1">Choice-of-anchor L domain-containing protein</fullName>
    </submittedName>
</protein>
<evidence type="ECO:0000313" key="2">
    <source>
        <dbReference type="Proteomes" id="UP001589607"/>
    </source>
</evidence>
<keyword evidence="2" id="KW-1185">Reference proteome</keyword>
<organism evidence="1 2">
    <name type="scientific">Flavobacterium jumunjinense</name>
    <dbReference type="NCBI Taxonomy" id="998845"/>
    <lineage>
        <taxon>Bacteria</taxon>
        <taxon>Pseudomonadati</taxon>
        <taxon>Bacteroidota</taxon>
        <taxon>Flavobacteriia</taxon>
        <taxon>Flavobacteriales</taxon>
        <taxon>Flavobacteriaceae</taxon>
        <taxon>Flavobacterium</taxon>
    </lineage>
</organism>
<dbReference type="NCBIfam" id="TIGR04131">
    <property type="entry name" value="Bac_Flav_CTERM"/>
    <property type="match status" value="1"/>
</dbReference>
<proteinExistence type="predicted"/>
<dbReference type="Proteomes" id="UP001589607">
    <property type="component" value="Unassembled WGS sequence"/>
</dbReference>
<dbReference type="RefSeq" id="WP_236454339.1">
    <property type="nucleotide sequence ID" value="NZ_CBCSGE010000007.1"/>
</dbReference>
<dbReference type="Pfam" id="PF13585">
    <property type="entry name" value="CHU_C"/>
    <property type="match status" value="1"/>
</dbReference>
<evidence type="ECO:0000313" key="1">
    <source>
        <dbReference type="EMBL" id="MFB9094896.1"/>
    </source>
</evidence>
<dbReference type="InterPro" id="IPR026341">
    <property type="entry name" value="T9SS_type_B"/>
</dbReference>
<sequence>MRHFLIIIIFLSFQNGFTQNIIVDETYTAQQLVEDILLNGGCAAVTNVVVSGGNYTSGEKTYGYFNSNGSSFPMNEGVILSTGKIINAPGPNNSLLDDGGDINWPGDNDLNTALNLSNSFNATVLEFDFIPQGSKISFEFLLSSEQYLTNPSSNQCNFTDGFAFLLKEVGATNYQNLALVPGTTIPIKVNTVRGSGTICPPANEQYFDAFNGSNYPTNFNGQTKTLTAESNVIAGNQYHIKLVIADEGNHRYDSAIFLKGGSFNTNITLGDDRTVTGNNPVCNGELPYTLDTNTSGNHKWFLNGIELIGETNSTLTITSPQDGEYSVEIIIPGCTPNATDSITIEFAPDLVTNPTPFTECDGDSVQDGIHTFDLSLIIPEIYLNLPSNYQVELFESTTATVPLPLSYQNTTPNQQIIYARITNIPNCYSTINTPITLRVNTFSNIILDETKSICENTNIILTADNGFPSYSWNTTPIQNTQSITVNASGTYSVTITNALGCKKIKTFTVVDSQIATITTIIINDFEENNTATISYTGNSDYEFSLNEINYQNSNVFNNLSAGEYTVYVKDKNGCGIVSESFYILDYPKFFTPNGDGYNDSWQIKNLNKRGLENSKIYIFDRYGKLLKQINPQGEGWNGNFNNAQLPSEDYWFVLELSNGKTVKNHFSLKR</sequence>
<comment type="caution">
    <text evidence="1">The sequence shown here is derived from an EMBL/GenBank/DDBJ whole genome shotgun (WGS) entry which is preliminary data.</text>
</comment>
<gene>
    <name evidence="1" type="ORF">ACFFVF_00075</name>
</gene>
<accession>A0ABV5GHT7</accession>
<dbReference type="InterPro" id="IPR049804">
    <property type="entry name" value="Choice_anch_L"/>
</dbReference>